<protein>
    <submittedName>
        <fullName evidence="4">J domain-containing protein 1</fullName>
    </submittedName>
</protein>
<proteinExistence type="predicted"/>
<dbReference type="Pfam" id="PF00226">
    <property type="entry name" value="DnaJ"/>
    <property type="match status" value="1"/>
</dbReference>
<dbReference type="Gene3D" id="1.10.287.110">
    <property type="entry name" value="DnaJ domain"/>
    <property type="match status" value="1"/>
</dbReference>
<feature type="region of interest" description="Disordered" evidence="2">
    <location>
        <begin position="71"/>
        <end position="95"/>
    </location>
</feature>
<keyword evidence="1" id="KW-0143">Chaperone</keyword>
<name>A0ABR3ZIK2_9PEZI</name>
<sequence>MGACPCCARLALTRSSRRAVAPPSALLSRPISRTFSSRPFSRRQALRSEACPLVQRPTPARTYATAVHDDGFLHGRSRDSGHHSDSNNIAHHTWPASPNPTPYEIFGQHKTATYQKKRFYALAKQYHPDMHHCAPEHLKGLSAAVRLERYRLIVAANDILSHTGRRRMYDLYGQGWTARDQNRSAEASAYGRQQDRMWRQRKGSAAYNATWEDWERWRQENGGGASGDDSTAKQTEQFMSNGGFAVIVLVMVFLGGWGQMTRANSNGASILAMRDENHAAISSTLQSQQEAIAPLSREGRVHSFVERREGWSTYETGLMAQAAERRREN</sequence>
<organism evidence="4 5">
    <name type="scientific">Sporothrix stenoceras</name>
    <dbReference type="NCBI Taxonomy" id="5173"/>
    <lineage>
        <taxon>Eukaryota</taxon>
        <taxon>Fungi</taxon>
        <taxon>Dikarya</taxon>
        <taxon>Ascomycota</taxon>
        <taxon>Pezizomycotina</taxon>
        <taxon>Sordariomycetes</taxon>
        <taxon>Sordariomycetidae</taxon>
        <taxon>Ophiostomatales</taxon>
        <taxon>Ophiostomataceae</taxon>
        <taxon>Sporothrix</taxon>
    </lineage>
</organism>
<dbReference type="InterPro" id="IPR036869">
    <property type="entry name" value="J_dom_sf"/>
</dbReference>
<gene>
    <name evidence="4" type="primary">JID1</name>
    <name evidence="4" type="ORF">Sste5346_002258</name>
</gene>
<dbReference type="PANTHER" id="PTHR43096">
    <property type="entry name" value="DNAJ HOMOLOG 1, MITOCHONDRIAL-RELATED"/>
    <property type="match status" value="1"/>
</dbReference>
<dbReference type="InterPro" id="IPR001623">
    <property type="entry name" value="DnaJ_domain"/>
</dbReference>
<keyword evidence="5" id="KW-1185">Reference proteome</keyword>
<accession>A0ABR3ZIK2</accession>
<evidence type="ECO:0000256" key="1">
    <source>
        <dbReference type="ARBA" id="ARBA00023186"/>
    </source>
</evidence>
<dbReference type="SUPFAM" id="SSF46565">
    <property type="entry name" value="Chaperone J-domain"/>
    <property type="match status" value="1"/>
</dbReference>
<evidence type="ECO:0000256" key="2">
    <source>
        <dbReference type="SAM" id="MobiDB-lite"/>
    </source>
</evidence>
<feature type="domain" description="J" evidence="3">
    <location>
        <begin position="101"/>
        <end position="173"/>
    </location>
</feature>
<dbReference type="PROSITE" id="PS50076">
    <property type="entry name" value="DNAJ_2"/>
    <property type="match status" value="1"/>
</dbReference>
<feature type="compositionally biased region" description="Basic and acidic residues" evidence="2">
    <location>
        <begin position="71"/>
        <end position="85"/>
    </location>
</feature>
<evidence type="ECO:0000313" key="5">
    <source>
        <dbReference type="Proteomes" id="UP001583186"/>
    </source>
</evidence>
<dbReference type="CDD" id="cd06257">
    <property type="entry name" value="DnaJ"/>
    <property type="match status" value="1"/>
</dbReference>
<reference evidence="4 5" key="1">
    <citation type="journal article" date="2024" name="IMA Fungus">
        <title>IMA Genome - F19 : A genome assembly and annotation guide to empower mycologists, including annotated draft genome sequences of Ceratocystis pirilliformis, Diaporthe australafricana, Fusarium ophioides, Paecilomyces lecythidis, and Sporothrix stenoceras.</title>
        <authorList>
            <person name="Aylward J."/>
            <person name="Wilson A.M."/>
            <person name="Visagie C.M."/>
            <person name="Spraker J."/>
            <person name="Barnes I."/>
            <person name="Buitendag C."/>
            <person name="Ceriani C."/>
            <person name="Del Mar Angel L."/>
            <person name="du Plessis D."/>
            <person name="Fuchs T."/>
            <person name="Gasser K."/>
            <person name="Kramer D."/>
            <person name="Li W."/>
            <person name="Munsamy K."/>
            <person name="Piso A."/>
            <person name="Price J.L."/>
            <person name="Sonnekus B."/>
            <person name="Thomas C."/>
            <person name="van der Nest A."/>
            <person name="van Dijk A."/>
            <person name="van Heerden A."/>
            <person name="van Vuuren N."/>
            <person name="Yilmaz N."/>
            <person name="Duong T.A."/>
            <person name="van der Merwe N.A."/>
            <person name="Wingfield M.J."/>
            <person name="Wingfield B.D."/>
        </authorList>
    </citation>
    <scope>NUCLEOTIDE SEQUENCE [LARGE SCALE GENOMIC DNA]</scope>
    <source>
        <strain evidence="4 5">CMW 5346</strain>
    </source>
</reference>
<dbReference type="PANTHER" id="PTHR43096:SF52">
    <property type="entry name" value="DNAJ HOMOLOG 1, MITOCHONDRIAL-RELATED"/>
    <property type="match status" value="1"/>
</dbReference>
<dbReference type="Proteomes" id="UP001583186">
    <property type="component" value="Unassembled WGS sequence"/>
</dbReference>
<evidence type="ECO:0000313" key="4">
    <source>
        <dbReference type="EMBL" id="KAL1900535.1"/>
    </source>
</evidence>
<evidence type="ECO:0000259" key="3">
    <source>
        <dbReference type="PROSITE" id="PS50076"/>
    </source>
</evidence>
<dbReference type="EMBL" id="JAWCUI010000009">
    <property type="protein sequence ID" value="KAL1900535.1"/>
    <property type="molecule type" value="Genomic_DNA"/>
</dbReference>
<comment type="caution">
    <text evidence="4">The sequence shown here is derived from an EMBL/GenBank/DDBJ whole genome shotgun (WGS) entry which is preliminary data.</text>
</comment>